<accession>Q2KU58</accession>
<keyword evidence="3 6" id="KW-0479">Metal-binding</keyword>
<evidence type="ECO:0000256" key="2">
    <source>
        <dbReference type="ARBA" id="ARBA00022617"/>
    </source>
</evidence>
<reference evidence="9 10" key="1">
    <citation type="journal article" date="2006" name="J. Bacteriol.">
        <title>Comparison of the genome sequence of the poultry pathogen Bordetella avium with those of B. bronchiseptica, B. pertussis, and B. parapertussis reveals extensive diversity in surface structures associated with host interaction.</title>
        <authorList>
            <person name="Sebaihia M."/>
            <person name="Preston A."/>
            <person name="Maskell D.J."/>
            <person name="Kuzmiak H."/>
            <person name="Connell T.D."/>
            <person name="King N.D."/>
            <person name="Orndorff P.E."/>
            <person name="Miyamoto D.M."/>
            <person name="Thomson N.R."/>
            <person name="Harris D."/>
            <person name="Goble A."/>
            <person name="Lord A."/>
            <person name="Murphy L."/>
            <person name="Quail M.A."/>
            <person name="Rutter S."/>
            <person name="Squares R."/>
            <person name="Squares S."/>
            <person name="Woodward J."/>
            <person name="Parkhill J."/>
            <person name="Temple L.M."/>
        </authorList>
    </citation>
    <scope>NUCLEOTIDE SEQUENCE [LARGE SCALE GENOMIC DNA]</scope>
    <source>
        <strain evidence="9 10">197N</strain>
    </source>
</reference>
<evidence type="ECO:0000259" key="8">
    <source>
        <dbReference type="PROSITE" id="PS51007"/>
    </source>
</evidence>
<dbReference type="KEGG" id="bav:BAV3192"/>
<feature type="chain" id="PRO_5004211482" evidence="7">
    <location>
        <begin position="21"/>
        <end position="143"/>
    </location>
</feature>
<dbReference type="PROSITE" id="PS51007">
    <property type="entry name" value="CYTC"/>
    <property type="match status" value="1"/>
</dbReference>
<dbReference type="Gene3D" id="1.10.760.10">
    <property type="entry name" value="Cytochrome c-like domain"/>
    <property type="match status" value="1"/>
</dbReference>
<dbReference type="InterPro" id="IPR009056">
    <property type="entry name" value="Cyt_c-like_dom"/>
</dbReference>
<dbReference type="GO" id="GO:0020037">
    <property type="term" value="F:heme binding"/>
    <property type="evidence" value="ECO:0007669"/>
    <property type="project" value="InterPro"/>
</dbReference>
<dbReference type="PRINTS" id="PR00607">
    <property type="entry name" value="CYTCHROMECIE"/>
</dbReference>
<name>Q2KU58_BORA1</name>
<evidence type="ECO:0000313" key="10">
    <source>
        <dbReference type="Proteomes" id="UP000001977"/>
    </source>
</evidence>
<dbReference type="PANTHER" id="PTHR40942:SF4">
    <property type="entry name" value="CYTOCHROME C5"/>
    <property type="match status" value="1"/>
</dbReference>
<protein>
    <submittedName>
        <fullName evidence="9">Cytochrome C</fullName>
    </submittedName>
</protein>
<evidence type="ECO:0000313" key="9">
    <source>
        <dbReference type="EMBL" id="CAJ50802.1"/>
    </source>
</evidence>
<dbReference type="InterPro" id="IPR002323">
    <property type="entry name" value="Cyt_CIE"/>
</dbReference>
<feature type="domain" description="Cytochrome c" evidence="8">
    <location>
        <begin position="64"/>
        <end position="143"/>
    </location>
</feature>
<gene>
    <name evidence="9" type="ordered locus">BAV3192</name>
</gene>
<dbReference type="HOGENOM" id="CLU_082349_3_0_4"/>
<dbReference type="eggNOG" id="COG3245">
    <property type="taxonomic scope" value="Bacteria"/>
</dbReference>
<evidence type="ECO:0000256" key="7">
    <source>
        <dbReference type="SAM" id="SignalP"/>
    </source>
</evidence>
<keyword evidence="4" id="KW-0249">Electron transport</keyword>
<feature type="signal peptide" evidence="7">
    <location>
        <begin position="1"/>
        <end position="20"/>
    </location>
</feature>
<keyword evidence="10" id="KW-1185">Reference proteome</keyword>
<evidence type="ECO:0000256" key="3">
    <source>
        <dbReference type="ARBA" id="ARBA00022723"/>
    </source>
</evidence>
<evidence type="ECO:0000256" key="5">
    <source>
        <dbReference type="ARBA" id="ARBA00023004"/>
    </source>
</evidence>
<dbReference type="EMBL" id="AM167904">
    <property type="protein sequence ID" value="CAJ50802.1"/>
    <property type="molecule type" value="Genomic_DNA"/>
</dbReference>
<proteinExistence type="predicted"/>
<keyword evidence="5 6" id="KW-0408">Iron</keyword>
<dbReference type="STRING" id="360910.BAV3192"/>
<dbReference type="Pfam" id="PF13442">
    <property type="entry name" value="Cytochrome_CBB3"/>
    <property type="match status" value="1"/>
</dbReference>
<dbReference type="GO" id="GO:0005506">
    <property type="term" value="F:iron ion binding"/>
    <property type="evidence" value="ECO:0007669"/>
    <property type="project" value="InterPro"/>
</dbReference>
<dbReference type="SUPFAM" id="SSF46626">
    <property type="entry name" value="Cytochrome c"/>
    <property type="match status" value="1"/>
</dbReference>
<evidence type="ECO:0000256" key="1">
    <source>
        <dbReference type="ARBA" id="ARBA00022448"/>
    </source>
</evidence>
<evidence type="ECO:0000256" key="4">
    <source>
        <dbReference type="ARBA" id="ARBA00022982"/>
    </source>
</evidence>
<sequence>MTCVALILALIALLSPQADPGPPSAIEERIKPVAGWHLAGTPIAGNLASAPTLSATTVPPAAAIDPAVGEKLYKHTCFACHGTGVADAPRPGDKAAWAPYIATGMDAMLQAALHGKGIMPPKGGADDASEDDIRAAIEYMITR</sequence>
<dbReference type="PANTHER" id="PTHR40942">
    <property type="match status" value="1"/>
</dbReference>
<evidence type="ECO:0000256" key="6">
    <source>
        <dbReference type="PROSITE-ProRule" id="PRU00433"/>
    </source>
</evidence>
<dbReference type="Proteomes" id="UP000001977">
    <property type="component" value="Chromosome"/>
</dbReference>
<keyword evidence="1" id="KW-0813">Transport</keyword>
<keyword evidence="7" id="KW-0732">Signal</keyword>
<dbReference type="InterPro" id="IPR036909">
    <property type="entry name" value="Cyt_c-like_dom_sf"/>
</dbReference>
<dbReference type="GO" id="GO:0009055">
    <property type="term" value="F:electron transfer activity"/>
    <property type="evidence" value="ECO:0007669"/>
    <property type="project" value="InterPro"/>
</dbReference>
<organism evidence="9 10">
    <name type="scientific">Bordetella avium (strain 197N)</name>
    <dbReference type="NCBI Taxonomy" id="360910"/>
    <lineage>
        <taxon>Bacteria</taxon>
        <taxon>Pseudomonadati</taxon>
        <taxon>Pseudomonadota</taxon>
        <taxon>Betaproteobacteria</taxon>
        <taxon>Burkholderiales</taxon>
        <taxon>Alcaligenaceae</taxon>
        <taxon>Bordetella</taxon>
    </lineage>
</organism>
<dbReference type="AlphaFoldDB" id="Q2KU58"/>
<keyword evidence="2 6" id="KW-0349">Heme</keyword>